<name>A0ABR1FSG5_AURAN</name>
<proteinExistence type="predicted"/>
<evidence type="ECO:0000313" key="2">
    <source>
        <dbReference type="Proteomes" id="UP001363151"/>
    </source>
</evidence>
<sequence>MQQPHEQIDEPPAEPEPEAEAEAEEPEATPQGVPPPPAKKQKTAPAKIVIVTPDLEAIINDGQRKLARKIAQHPLSTGAGAGMIVAALDICDHTLSSVDIIAGAMVKITNSIATAEAMDRKLTAEKNITLEGEVKHANLQKQLLNARVALARLEKLRPAQTSAWLARLGEMSPSQLIFDLANKSEQQLLGLQTYKGPEADILGGSLGGGGGSSGGGSSGGGDGPFDAKIENKETFKRATRKIKKPDGEHITEDLQAAANPRQE</sequence>
<accession>A0ABR1FSG5</accession>
<dbReference type="Proteomes" id="UP001363151">
    <property type="component" value="Unassembled WGS sequence"/>
</dbReference>
<organism evidence="1 2">
    <name type="scientific">Aureococcus anophagefferens</name>
    <name type="common">Harmful bloom alga</name>
    <dbReference type="NCBI Taxonomy" id="44056"/>
    <lineage>
        <taxon>Eukaryota</taxon>
        <taxon>Sar</taxon>
        <taxon>Stramenopiles</taxon>
        <taxon>Ochrophyta</taxon>
        <taxon>Pelagophyceae</taxon>
        <taxon>Pelagomonadales</taxon>
        <taxon>Pelagomonadaceae</taxon>
        <taxon>Aureococcus</taxon>
    </lineage>
</organism>
<dbReference type="EMBL" id="JBBJCI010000251">
    <property type="protein sequence ID" value="KAK7237400.1"/>
    <property type="molecule type" value="Genomic_DNA"/>
</dbReference>
<dbReference type="KEGG" id="aaf:AURANDRAFT_62715"/>
<comment type="caution">
    <text evidence="1">The sequence shown here is derived from an EMBL/GenBank/DDBJ whole genome shotgun (WGS) entry which is preliminary data.</text>
</comment>
<protein>
    <submittedName>
        <fullName evidence="1">Uncharacterized protein</fullName>
    </submittedName>
</protein>
<evidence type="ECO:0000313" key="1">
    <source>
        <dbReference type="EMBL" id="KAK7237400.1"/>
    </source>
</evidence>
<gene>
    <name evidence="1" type="ORF">SO694_00095091</name>
</gene>
<reference evidence="1 2" key="1">
    <citation type="submission" date="2024-03" db="EMBL/GenBank/DDBJ databases">
        <title>Aureococcus anophagefferens CCMP1851 and Kratosvirus quantuckense: Draft genome of a second virus-susceptible host strain in the model system.</title>
        <authorList>
            <person name="Chase E."/>
            <person name="Truchon A.R."/>
            <person name="Schepens W."/>
            <person name="Wilhelm S.W."/>
        </authorList>
    </citation>
    <scope>NUCLEOTIDE SEQUENCE [LARGE SCALE GENOMIC DNA]</scope>
    <source>
        <strain evidence="1 2">CCMP1851</strain>
    </source>
</reference>
<keyword evidence="2" id="KW-1185">Reference proteome</keyword>